<feature type="compositionally biased region" description="Acidic residues" evidence="1">
    <location>
        <begin position="36"/>
        <end position="47"/>
    </location>
</feature>
<protein>
    <submittedName>
        <fullName evidence="2">Uncharacterized protein</fullName>
    </submittedName>
</protein>
<comment type="caution">
    <text evidence="2">The sequence shown here is derived from an EMBL/GenBank/DDBJ whole genome shotgun (WGS) entry which is preliminary data.</text>
</comment>
<dbReference type="Proteomes" id="UP000326396">
    <property type="component" value="Linkage Group LG1"/>
</dbReference>
<proteinExistence type="predicted"/>
<feature type="compositionally biased region" description="Acidic residues" evidence="1">
    <location>
        <begin position="65"/>
        <end position="76"/>
    </location>
</feature>
<dbReference type="OrthoDB" id="551302at2759"/>
<gene>
    <name evidence="2" type="ORF">E3N88_03571</name>
</gene>
<evidence type="ECO:0000256" key="1">
    <source>
        <dbReference type="SAM" id="MobiDB-lite"/>
    </source>
</evidence>
<accession>A0A5N6Q6X9</accession>
<dbReference type="EMBL" id="SZYD01000001">
    <property type="protein sequence ID" value="KAD7480435.1"/>
    <property type="molecule type" value="Genomic_DNA"/>
</dbReference>
<dbReference type="AlphaFoldDB" id="A0A5N6Q6X9"/>
<evidence type="ECO:0000313" key="2">
    <source>
        <dbReference type="EMBL" id="KAD7480435.1"/>
    </source>
</evidence>
<evidence type="ECO:0000313" key="3">
    <source>
        <dbReference type="Proteomes" id="UP000326396"/>
    </source>
</evidence>
<name>A0A5N6Q6X9_9ASTR</name>
<feature type="region of interest" description="Disordered" evidence="1">
    <location>
        <begin position="30"/>
        <end position="88"/>
    </location>
</feature>
<sequence>MPLKKLLSSSFKEQRRAHYDEFHKVRELMRKGSFDESYDDEDEDDDDKNMNGDCDMPSSLAVGVEDIDITDAEDMLEPQPEKSSTSAL</sequence>
<reference evidence="2 3" key="1">
    <citation type="submission" date="2019-05" db="EMBL/GenBank/DDBJ databases">
        <title>Mikania micrantha, genome provides insights into the molecular mechanism of rapid growth.</title>
        <authorList>
            <person name="Liu B."/>
        </authorList>
    </citation>
    <scope>NUCLEOTIDE SEQUENCE [LARGE SCALE GENOMIC DNA]</scope>
    <source>
        <strain evidence="2">NLD-2019</strain>
        <tissue evidence="2">Leaf</tissue>
    </source>
</reference>
<organism evidence="2 3">
    <name type="scientific">Mikania micrantha</name>
    <name type="common">bitter vine</name>
    <dbReference type="NCBI Taxonomy" id="192012"/>
    <lineage>
        <taxon>Eukaryota</taxon>
        <taxon>Viridiplantae</taxon>
        <taxon>Streptophyta</taxon>
        <taxon>Embryophyta</taxon>
        <taxon>Tracheophyta</taxon>
        <taxon>Spermatophyta</taxon>
        <taxon>Magnoliopsida</taxon>
        <taxon>eudicotyledons</taxon>
        <taxon>Gunneridae</taxon>
        <taxon>Pentapetalae</taxon>
        <taxon>asterids</taxon>
        <taxon>campanulids</taxon>
        <taxon>Asterales</taxon>
        <taxon>Asteraceae</taxon>
        <taxon>Asteroideae</taxon>
        <taxon>Heliantheae alliance</taxon>
        <taxon>Eupatorieae</taxon>
        <taxon>Mikania</taxon>
    </lineage>
</organism>
<keyword evidence="3" id="KW-1185">Reference proteome</keyword>